<dbReference type="Proteomes" id="UP000094741">
    <property type="component" value="Unassembled WGS sequence"/>
</dbReference>
<protein>
    <submittedName>
        <fullName evidence="1">Uncharacterized protein</fullName>
    </submittedName>
</protein>
<dbReference type="AlphaFoldDB" id="A0A1E5BHM5"/>
<dbReference type="OrthoDB" id="8443654at2"/>
<evidence type="ECO:0000313" key="2">
    <source>
        <dbReference type="Proteomes" id="UP000094741"/>
    </source>
</evidence>
<dbReference type="EMBL" id="AJYQ02000072">
    <property type="protein sequence ID" value="OEE35577.1"/>
    <property type="molecule type" value="Genomic_DNA"/>
</dbReference>
<gene>
    <name evidence="1" type="ORF">A1QO_19895</name>
</gene>
<evidence type="ECO:0000313" key="1">
    <source>
        <dbReference type="EMBL" id="OEE35577.1"/>
    </source>
</evidence>
<name>A0A1E5BHM5_9VIBR</name>
<proteinExistence type="predicted"/>
<accession>A0A1E5BHM5</accession>
<dbReference type="eggNOG" id="ENOG50332TE">
    <property type="taxonomic scope" value="Bacteria"/>
</dbReference>
<reference evidence="1 2" key="1">
    <citation type="journal article" date="2012" name="Science">
        <title>Ecological populations of bacteria act as socially cohesive units of antibiotic production and resistance.</title>
        <authorList>
            <person name="Cordero O.X."/>
            <person name="Wildschutte H."/>
            <person name="Kirkup B."/>
            <person name="Proehl S."/>
            <person name="Ngo L."/>
            <person name="Hussain F."/>
            <person name="Le Roux F."/>
            <person name="Mincer T."/>
            <person name="Polz M.F."/>
        </authorList>
    </citation>
    <scope>NUCLEOTIDE SEQUENCE [LARGE SCALE GENOMIC DNA]</scope>
    <source>
        <strain evidence="1 2">ZF-129</strain>
    </source>
</reference>
<sequence length="177" mass="20805">MDYWIHYLFAEHSESELKDWASRLQFFRYRRAYGGHANDGDSLDVALKYDSTKMLVDILRYLGIEPTVYSDKPKQPTPSTSYTYEEYCSFPSLISGTKWVEQPSYCNIDGIKVHISCEREIIKISLNHQDKYTVTTEDIECAEKLERKLGELKQHIVDPPRDIKHYVCPKYYPDIFS</sequence>
<comment type="caution">
    <text evidence="1">The sequence shown here is derived from an EMBL/GenBank/DDBJ whole genome shotgun (WGS) entry which is preliminary data.</text>
</comment>
<organism evidence="1 2">
    <name type="scientific">Vibrio genomosp. F10 str. ZF-129</name>
    <dbReference type="NCBI Taxonomy" id="1187848"/>
    <lineage>
        <taxon>Bacteria</taxon>
        <taxon>Pseudomonadati</taxon>
        <taxon>Pseudomonadota</taxon>
        <taxon>Gammaproteobacteria</taxon>
        <taxon>Vibrionales</taxon>
        <taxon>Vibrionaceae</taxon>
        <taxon>Vibrio</taxon>
    </lineage>
</organism>